<gene>
    <name evidence="4" type="primary">aat</name>
    <name evidence="6" type="ORF">GGD89_001248</name>
</gene>
<feature type="compositionally biased region" description="Low complexity" evidence="5">
    <location>
        <begin position="222"/>
        <end position="240"/>
    </location>
</feature>
<dbReference type="InterPro" id="IPR016181">
    <property type="entry name" value="Acyl_CoA_acyltransferase"/>
</dbReference>
<proteinExistence type="inferred from homology"/>
<comment type="similarity">
    <text evidence="4">Belongs to the L/F-transferase family.</text>
</comment>
<evidence type="ECO:0000313" key="6">
    <source>
        <dbReference type="EMBL" id="MBB4265626.1"/>
    </source>
</evidence>
<dbReference type="Proteomes" id="UP000554286">
    <property type="component" value="Unassembled WGS sequence"/>
</dbReference>
<dbReference type="Pfam" id="PF03588">
    <property type="entry name" value="Leu_Phe_trans"/>
    <property type="match status" value="1"/>
</dbReference>
<dbReference type="PANTHER" id="PTHR30098:SF2">
    <property type="entry name" value="LEUCYL_PHENYLALANYL-TRNA--PROTEIN TRANSFERASE"/>
    <property type="match status" value="1"/>
</dbReference>
<comment type="catalytic activity">
    <reaction evidence="4">
        <text>N-terminal L-arginyl-[protein] + L-leucyl-tRNA(Leu) = N-terminal L-leucyl-L-arginyl-[protein] + tRNA(Leu) + H(+)</text>
        <dbReference type="Rhea" id="RHEA:50416"/>
        <dbReference type="Rhea" id="RHEA-COMP:9613"/>
        <dbReference type="Rhea" id="RHEA-COMP:9622"/>
        <dbReference type="Rhea" id="RHEA-COMP:12672"/>
        <dbReference type="Rhea" id="RHEA-COMP:12673"/>
        <dbReference type="ChEBI" id="CHEBI:15378"/>
        <dbReference type="ChEBI" id="CHEBI:64719"/>
        <dbReference type="ChEBI" id="CHEBI:78442"/>
        <dbReference type="ChEBI" id="CHEBI:78494"/>
        <dbReference type="ChEBI" id="CHEBI:133044"/>
        <dbReference type="EC" id="2.3.2.6"/>
    </reaction>
</comment>
<sequence>MTFQITPDILLRAYATGLFPMARGRDDPNLYWVDPERRGILPLTGFHVPRSLRKTLRQGRFEVRVDTAFLAVLRGCAAPMPGRPDTWINAEIEALFTELHARGTAHSIECWRGDRLVGGLYGLALAGAFFGESMFSTESDASKVALCHLVARLVAGGFTLLDTQFITDHLARFGAREVTRATYLGLLDEAMQTHGAQFYCAAERVEGAMSGLLGITGGGDTGNTPTPSSASSTHSTTQTS</sequence>
<dbReference type="HAMAP" id="MF_00688">
    <property type="entry name" value="Leu_Phe_trans"/>
    <property type="match status" value="1"/>
</dbReference>
<evidence type="ECO:0000256" key="3">
    <source>
        <dbReference type="ARBA" id="ARBA00023315"/>
    </source>
</evidence>
<evidence type="ECO:0000313" key="7">
    <source>
        <dbReference type="Proteomes" id="UP000554286"/>
    </source>
</evidence>
<dbReference type="EMBL" id="JACIGK010000007">
    <property type="protein sequence ID" value="MBB4265626.1"/>
    <property type="molecule type" value="Genomic_DNA"/>
</dbReference>
<comment type="catalytic activity">
    <reaction evidence="4">
        <text>N-terminal L-lysyl-[protein] + L-leucyl-tRNA(Leu) = N-terminal L-leucyl-L-lysyl-[protein] + tRNA(Leu) + H(+)</text>
        <dbReference type="Rhea" id="RHEA:12340"/>
        <dbReference type="Rhea" id="RHEA-COMP:9613"/>
        <dbReference type="Rhea" id="RHEA-COMP:9622"/>
        <dbReference type="Rhea" id="RHEA-COMP:12670"/>
        <dbReference type="Rhea" id="RHEA-COMP:12671"/>
        <dbReference type="ChEBI" id="CHEBI:15378"/>
        <dbReference type="ChEBI" id="CHEBI:65249"/>
        <dbReference type="ChEBI" id="CHEBI:78442"/>
        <dbReference type="ChEBI" id="CHEBI:78494"/>
        <dbReference type="ChEBI" id="CHEBI:133043"/>
        <dbReference type="EC" id="2.3.2.6"/>
    </reaction>
</comment>
<dbReference type="PANTHER" id="PTHR30098">
    <property type="entry name" value="LEUCYL/PHENYLALANYL-TRNA--PROTEIN TRANSFERASE"/>
    <property type="match status" value="1"/>
</dbReference>
<dbReference type="RefSeq" id="WP_184043248.1">
    <property type="nucleotide sequence ID" value="NZ_JACIGK010000007.1"/>
</dbReference>
<comment type="subcellular location">
    <subcellularLocation>
        <location evidence="4">Cytoplasm</location>
    </subcellularLocation>
</comment>
<dbReference type="InterPro" id="IPR004616">
    <property type="entry name" value="Leu/Phe-tRNA_Trfase"/>
</dbReference>
<evidence type="ECO:0000256" key="4">
    <source>
        <dbReference type="HAMAP-Rule" id="MF_00688"/>
    </source>
</evidence>
<dbReference type="Gene3D" id="3.40.630.70">
    <property type="entry name" value="Leucyl/phenylalanyl-tRNA-protein transferase, C-terminal domain"/>
    <property type="match status" value="1"/>
</dbReference>
<keyword evidence="1 4" id="KW-0963">Cytoplasm</keyword>
<comment type="function">
    <text evidence="4">Functions in the N-end rule pathway of protein degradation where it conjugates Leu, Phe and, less efficiently, Met from aminoacyl-tRNAs to the N-termini of proteins containing an N-terminal arginine or lysine.</text>
</comment>
<evidence type="ECO:0000256" key="5">
    <source>
        <dbReference type="SAM" id="MobiDB-lite"/>
    </source>
</evidence>
<name>A0A7W6W9M5_9PROT</name>
<protein>
    <recommendedName>
        <fullName evidence="4">Leucyl/phenylalanyl-tRNA--protein transferase</fullName>
        <ecNumber evidence="4">2.3.2.6</ecNumber>
    </recommendedName>
    <alternativeName>
        <fullName evidence="4">L/F-transferase</fullName>
    </alternativeName>
    <alternativeName>
        <fullName evidence="4">Leucyltransferase</fullName>
    </alternativeName>
    <alternativeName>
        <fullName evidence="4">Phenyalanyltransferase</fullName>
    </alternativeName>
</protein>
<dbReference type="GO" id="GO:0008914">
    <property type="term" value="F:leucyl-tRNA--protein transferase activity"/>
    <property type="evidence" value="ECO:0007669"/>
    <property type="project" value="UniProtKB-UniRule"/>
</dbReference>
<dbReference type="NCBIfam" id="TIGR00667">
    <property type="entry name" value="aat"/>
    <property type="match status" value="1"/>
</dbReference>
<evidence type="ECO:0000256" key="1">
    <source>
        <dbReference type="ARBA" id="ARBA00022490"/>
    </source>
</evidence>
<keyword evidence="7" id="KW-1185">Reference proteome</keyword>
<dbReference type="GO" id="GO:0030163">
    <property type="term" value="P:protein catabolic process"/>
    <property type="evidence" value="ECO:0007669"/>
    <property type="project" value="UniProtKB-UniRule"/>
</dbReference>
<accession>A0A7W6W9M5</accession>
<feature type="region of interest" description="Disordered" evidence="5">
    <location>
        <begin position="216"/>
        <end position="240"/>
    </location>
</feature>
<dbReference type="EC" id="2.3.2.6" evidence="4"/>
<organism evidence="6 7">
    <name type="scientific">Roseospira visakhapatnamensis</name>
    <dbReference type="NCBI Taxonomy" id="390880"/>
    <lineage>
        <taxon>Bacteria</taxon>
        <taxon>Pseudomonadati</taxon>
        <taxon>Pseudomonadota</taxon>
        <taxon>Alphaproteobacteria</taxon>
        <taxon>Rhodospirillales</taxon>
        <taxon>Rhodospirillaceae</taxon>
        <taxon>Roseospira</taxon>
    </lineage>
</organism>
<dbReference type="AlphaFoldDB" id="A0A7W6W9M5"/>
<evidence type="ECO:0000256" key="2">
    <source>
        <dbReference type="ARBA" id="ARBA00022679"/>
    </source>
</evidence>
<comment type="catalytic activity">
    <reaction evidence="4">
        <text>L-phenylalanyl-tRNA(Phe) + an N-terminal L-alpha-aminoacyl-[protein] = an N-terminal L-phenylalanyl-L-alpha-aminoacyl-[protein] + tRNA(Phe)</text>
        <dbReference type="Rhea" id="RHEA:43632"/>
        <dbReference type="Rhea" id="RHEA-COMP:9668"/>
        <dbReference type="Rhea" id="RHEA-COMP:9699"/>
        <dbReference type="Rhea" id="RHEA-COMP:10636"/>
        <dbReference type="Rhea" id="RHEA-COMP:10637"/>
        <dbReference type="ChEBI" id="CHEBI:78442"/>
        <dbReference type="ChEBI" id="CHEBI:78531"/>
        <dbReference type="ChEBI" id="CHEBI:78597"/>
        <dbReference type="ChEBI" id="CHEBI:83561"/>
        <dbReference type="EC" id="2.3.2.6"/>
    </reaction>
</comment>
<dbReference type="SUPFAM" id="SSF55729">
    <property type="entry name" value="Acyl-CoA N-acyltransferases (Nat)"/>
    <property type="match status" value="1"/>
</dbReference>
<dbReference type="InterPro" id="IPR042203">
    <property type="entry name" value="Leu/Phe-tRNA_Trfase_C"/>
</dbReference>
<reference evidence="6 7" key="1">
    <citation type="submission" date="2020-08" db="EMBL/GenBank/DDBJ databases">
        <title>Genome sequencing of Purple Non-Sulfur Bacteria from various extreme environments.</title>
        <authorList>
            <person name="Mayer M."/>
        </authorList>
    </citation>
    <scope>NUCLEOTIDE SEQUENCE [LARGE SCALE GENOMIC DNA]</scope>
    <source>
        <strain evidence="6 7">JA131</strain>
    </source>
</reference>
<dbReference type="GO" id="GO:0005737">
    <property type="term" value="C:cytoplasm"/>
    <property type="evidence" value="ECO:0007669"/>
    <property type="project" value="UniProtKB-SubCell"/>
</dbReference>
<keyword evidence="2 4" id="KW-0808">Transferase</keyword>
<comment type="caution">
    <text evidence="6">The sequence shown here is derived from an EMBL/GenBank/DDBJ whole genome shotgun (WGS) entry which is preliminary data.</text>
</comment>
<keyword evidence="3 4" id="KW-0012">Acyltransferase</keyword>